<feature type="transmembrane region" description="Helical" evidence="1">
    <location>
        <begin position="31"/>
        <end position="53"/>
    </location>
</feature>
<keyword evidence="3" id="KW-1185">Reference proteome</keyword>
<evidence type="ECO:0008006" key="4">
    <source>
        <dbReference type="Google" id="ProtNLM"/>
    </source>
</evidence>
<organism evidence="2 3">
    <name type="scientific">Micromonospora matsumotoense</name>
    <dbReference type="NCBI Taxonomy" id="121616"/>
    <lineage>
        <taxon>Bacteria</taxon>
        <taxon>Bacillati</taxon>
        <taxon>Actinomycetota</taxon>
        <taxon>Actinomycetes</taxon>
        <taxon>Micromonosporales</taxon>
        <taxon>Micromonosporaceae</taxon>
        <taxon>Micromonospora</taxon>
    </lineage>
</organism>
<dbReference type="Proteomes" id="UP000198797">
    <property type="component" value="Unassembled WGS sequence"/>
</dbReference>
<dbReference type="EMBL" id="FMCU01000004">
    <property type="protein sequence ID" value="SCF01559.1"/>
    <property type="molecule type" value="Genomic_DNA"/>
</dbReference>
<gene>
    <name evidence="2" type="ORF">GA0070216_10433</name>
</gene>
<dbReference type="STRING" id="121616.GA0070216_10433"/>
<keyword evidence="1" id="KW-1133">Transmembrane helix</keyword>
<keyword evidence="1" id="KW-0472">Membrane</keyword>
<evidence type="ECO:0000313" key="2">
    <source>
        <dbReference type="EMBL" id="SCF01559.1"/>
    </source>
</evidence>
<reference evidence="3" key="1">
    <citation type="submission" date="2016-06" db="EMBL/GenBank/DDBJ databases">
        <authorList>
            <person name="Varghese N."/>
            <person name="Submissions Spin"/>
        </authorList>
    </citation>
    <scope>NUCLEOTIDE SEQUENCE [LARGE SCALE GENOMIC DNA]</scope>
    <source>
        <strain evidence="3">DSM 44100</strain>
    </source>
</reference>
<keyword evidence="1" id="KW-0812">Transmembrane</keyword>
<evidence type="ECO:0000256" key="1">
    <source>
        <dbReference type="SAM" id="Phobius"/>
    </source>
</evidence>
<evidence type="ECO:0000313" key="3">
    <source>
        <dbReference type="Proteomes" id="UP000198797"/>
    </source>
</evidence>
<feature type="transmembrane region" description="Helical" evidence="1">
    <location>
        <begin position="6"/>
        <end position="24"/>
    </location>
</feature>
<sequence>MSVPGIIAAVVVGLVIGALGRLIVPGRTQIPVWLTLAVGLVAALLGTILSRLVGIDSDGYTLRQLIVQVGLAGVAVALVVGTAGGRTET</sequence>
<accession>A0A1C4WZE0</accession>
<dbReference type="AlphaFoldDB" id="A0A1C4WZE0"/>
<proteinExistence type="predicted"/>
<protein>
    <recommendedName>
        <fullName evidence="4">Transglycosylase associated protein</fullName>
    </recommendedName>
</protein>
<feature type="transmembrane region" description="Helical" evidence="1">
    <location>
        <begin position="65"/>
        <end position="85"/>
    </location>
</feature>
<name>A0A1C4WZE0_9ACTN</name>
<dbReference type="RefSeq" id="WP_091242872.1">
    <property type="nucleotide sequence ID" value="NZ_FMCU01000004.1"/>
</dbReference>